<protein>
    <recommendedName>
        <fullName evidence="2">ubiquitinyl hydrolase 1</fullName>
        <ecNumber evidence="2">3.4.19.12</ecNumber>
    </recommendedName>
</protein>
<dbReference type="Gene3D" id="3.90.70.10">
    <property type="entry name" value="Cysteine proteinases"/>
    <property type="match status" value="1"/>
</dbReference>
<organism evidence="9 10">
    <name type="scientific">Ichthyophthirius multifiliis</name>
    <name type="common">White spot disease agent</name>
    <name type="synonym">Ich</name>
    <dbReference type="NCBI Taxonomy" id="5932"/>
    <lineage>
        <taxon>Eukaryota</taxon>
        <taxon>Sar</taxon>
        <taxon>Alveolata</taxon>
        <taxon>Ciliophora</taxon>
        <taxon>Intramacronucleata</taxon>
        <taxon>Oligohymenophorea</taxon>
        <taxon>Hymenostomatida</taxon>
        <taxon>Ophryoglenina</taxon>
        <taxon>Ichthyophthirius</taxon>
    </lineage>
</organism>
<dbReference type="PANTHER" id="PTHR43982:SF6">
    <property type="entry name" value="UBIQUITIN CARBOXYL-TERMINAL HYDROLASE 2-RELATED"/>
    <property type="match status" value="1"/>
</dbReference>
<evidence type="ECO:0000313" key="10">
    <source>
        <dbReference type="Proteomes" id="UP000008983"/>
    </source>
</evidence>
<dbReference type="SUPFAM" id="SSF54001">
    <property type="entry name" value="Cysteine proteinases"/>
    <property type="match status" value="1"/>
</dbReference>
<dbReference type="GeneID" id="14907133"/>
<keyword evidence="10" id="KW-1185">Reference proteome</keyword>
<dbReference type="PROSITE" id="PS50235">
    <property type="entry name" value="USP_3"/>
    <property type="match status" value="1"/>
</dbReference>
<accession>G0QUU8</accession>
<feature type="coiled-coil region" evidence="7">
    <location>
        <begin position="59"/>
        <end position="100"/>
    </location>
</feature>
<keyword evidence="5 9" id="KW-0378">Hydrolase</keyword>
<gene>
    <name evidence="9" type="ORF">IMG5_119500</name>
</gene>
<dbReference type="GO" id="GO:0004843">
    <property type="term" value="F:cysteine-type deubiquitinase activity"/>
    <property type="evidence" value="ECO:0007669"/>
    <property type="project" value="UniProtKB-EC"/>
</dbReference>
<dbReference type="eggNOG" id="KOG1863">
    <property type="taxonomic scope" value="Eukaryota"/>
</dbReference>
<evidence type="ECO:0000256" key="1">
    <source>
        <dbReference type="ARBA" id="ARBA00000707"/>
    </source>
</evidence>
<evidence type="ECO:0000256" key="6">
    <source>
        <dbReference type="ARBA" id="ARBA00022807"/>
    </source>
</evidence>
<evidence type="ECO:0000256" key="7">
    <source>
        <dbReference type="SAM" id="Coils"/>
    </source>
</evidence>
<dbReference type="InParanoid" id="G0QUU8"/>
<dbReference type="PANTHER" id="PTHR43982">
    <property type="entry name" value="UBIQUITIN CARBOXYL-TERMINAL HYDROLASE"/>
    <property type="match status" value="1"/>
</dbReference>
<dbReference type="Proteomes" id="UP000008983">
    <property type="component" value="Unassembled WGS sequence"/>
</dbReference>
<dbReference type="PROSITE" id="PS00973">
    <property type="entry name" value="USP_2"/>
    <property type="match status" value="1"/>
</dbReference>
<proteinExistence type="predicted"/>
<feature type="coiled-coil region" evidence="7">
    <location>
        <begin position="438"/>
        <end position="472"/>
    </location>
</feature>
<dbReference type="InterPro" id="IPR044635">
    <property type="entry name" value="UBP14-like"/>
</dbReference>
<dbReference type="GO" id="GO:0061136">
    <property type="term" value="P:regulation of proteasomal protein catabolic process"/>
    <property type="evidence" value="ECO:0007669"/>
    <property type="project" value="TreeGrafter"/>
</dbReference>
<keyword evidence="4" id="KW-0833">Ubl conjugation pathway</keyword>
<reference evidence="9 10" key="1">
    <citation type="submission" date="2011-07" db="EMBL/GenBank/DDBJ databases">
        <authorList>
            <person name="Coyne R."/>
            <person name="Brami D."/>
            <person name="Johnson J."/>
            <person name="Hostetler J."/>
            <person name="Hannick L."/>
            <person name="Clark T."/>
            <person name="Cassidy-Hanley D."/>
            <person name="Inman J."/>
        </authorList>
    </citation>
    <scope>NUCLEOTIDE SEQUENCE [LARGE SCALE GENOMIC DNA]</scope>
    <source>
        <strain evidence="9 10">G5</strain>
    </source>
</reference>
<dbReference type="InterPro" id="IPR028889">
    <property type="entry name" value="USP"/>
</dbReference>
<sequence length="615" mass="72839">MSQPLNKHKIPDRVLKQYQEIGLNPTLLQQAWDECKGNESTLLDSYQNLYTTMSYNQQIEQAEKQSYIQQQNLQKYTNNMDEEKQLNQAILESVQEAKHKQLIIEPLNPEQRIRKEGTPVGLKNLGNTCYMNPLLQIYFHNAQFTKEIMNFQPLKEEEIKGKDQNQLKNIKSCIQLVQEMQNLYGHLIGSEKMYADPSDIVKNILDENGEQYQIGNQQDIGEFNINLLARINEGLLYSRKQQVKKLSNSNNNNNNNNMEMEELVYSQNLSQNNNDDIISRITINQEENNSELTVSKSFQLNMSVETVVTQQFFGKVFIQMKYMLGDQYHQKEQEEIFNIIYLDIKQKELYYALDEYVINKIDEYKNDRGDIVQADKYNWIKKAPKTLFFQLQRVIYDKETKNLKKINDFFQIEKEIYLERFMYSQKEAYLQIYSQATISVLEENIQKIQERVDLLQQKINFLQKNISQSYNNFNKNKYYLQAIIIHDGDAQSGHYYTFIQDLQQKKWRRYNDIQVSEETEENVFKEASGGWGKASAYSLVYVTYDSAIPVENMPMRLYQFPSNEHKIVDYYYNLLSEEQQNQICVDNLKFQEEIEDYRANNQNLSKLMNNQGNVN</sequence>
<dbReference type="EC" id="3.4.19.12" evidence="2"/>
<comment type="catalytic activity">
    <reaction evidence="1">
        <text>Thiol-dependent hydrolysis of ester, thioester, amide, peptide and isopeptide bonds formed by the C-terminal Gly of ubiquitin (a 76-residue protein attached to proteins as an intracellular targeting signal).</text>
        <dbReference type="EC" id="3.4.19.12"/>
    </reaction>
</comment>
<name>G0QUU8_ICHMU</name>
<keyword evidence="3" id="KW-0645">Protease</keyword>
<dbReference type="AlphaFoldDB" id="G0QUU8"/>
<feature type="domain" description="USP" evidence="8">
    <location>
        <begin position="120"/>
        <end position="544"/>
    </location>
</feature>
<dbReference type="InterPro" id="IPR038765">
    <property type="entry name" value="Papain-like_cys_pep_sf"/>
</dbReference>
<evidence type="ECO:0000256" key="4">
    <source>
        <dbReference type="ARBA" id="ARBA00022786"/>
    </source>
</evidence>
<evidence type="ECO:0000259" key="8">
    <source>
        <dbReference type="PROSITE" id="PS50235"/>
    </source>
</evidence>
<evidence type="ECO:0000256" key="3">
    <source>
        <dbReference type="ARBA" id="ARBA00022670"/>
    </source>
</evidence>
<dbReference type="GO" id="GO:0070628">
    <property type="term" value="F:proteasome binding"/>
    <property type="evidence" value="ECO:0007669"/>
    <property type="project" value="TreeGrafter"/>
</dbReference>
<keyword evidence="7" id="KW-0175">Coiled coil</keyword>
<keyword evidence="6" id="KW-0788">Thiol protease</keyword>
<dbReference type="GO" id="GO:0043161">
    <property type="term" value="P:proteasome-mediated ubiquitin-dependent protein catabolic process"/>
    <property type="evidence" value="ECO:0007669"/>
    <property type="project" value="InterPro"/>
</dbReference>
<evidence type="ECO:0000313" key="9">
    <source>
        <dbReference type="EMBL" id="EGR31008.1"/>
    </source>
</evidence>
<dbReference type="InterPro" id="IPR018200">
    <property type="entry name" value="USP_CS"/>
</dbReference>
<dbReference type="RefSeq" id="XP_004034494.1">
    <property type="nucleotide sequence ID" value="XM_004034446.1"/>
</dbReference>
<dbReference type="Pfam" id="PF00443">
    <property type="entry name" value="UCH"/>
    <property type="match status" value="1"/>
</dbReference>
<dbReference type="EMBL" id="GL983923">
    <property type="protein sequence ID" value="EGR31008.1"/>
    <property type="molecule type" value="Genomic_DNA"/>
</dbReference>
<dbReference type="GO" id="GO:0016579">
    <property type="term" value="P:protein deubiquitination"/>
    <property type="evidence" value="ECO:0007669"/>
    <property type="project" value="InterPro"/>
</dbReference>
<dbReference type="OrthoDB" id="2420415at2759"/>
<evidence type="ECO:0000256" key="2">
    <source>
        <dbReference type="ARBA" id="ARBA00012759"/>
    </source>
</evidence>
<evidence type="ECO:0000256" key="5">
    <source>
        <dbReference type="ARBA" id="ARBA00022801"/>
    </source>
</evidence>
<dbReference type="OMA" id="DQYIGMG"/>
<dbReference type="InterPro" id="IPR001394">
    <property type="entry name" value="Peptidase_C19_UCH"/>
</dbReference>
<dbReference type="STRING" id="857967.G0QUU8"/>